<keyword evidence="2" id="KW-1185">Reference proteome</keyword>
<name>V2TG81_9GAMM</name>
<dbReference type="EMBL" id="AYER01000001">
    <property type="protein sequence ID" value="ESK41043.1"/>
    <property type="molecule type" value="Genomic_DNA"/>
</dbReference>
<dbReference type="PATRIC" id="fig|1392540.3.peg.28"/>
<organism evidence="1 2">
    <name type="scientific">Acinetobacter nectaris CIP 110549</name>
    <dbReference type="NCBI Taxonomy" id="1392540"/>
    <lineage>
        <taxon>Bacteria</taxon>
        <taxon>Pseudomonadati</taxon>
        <taxon>Pseudomonadota</taxon>
        <taxon>Gammaproteobacteria</taxon>
        <taxon>Moraxellales</taxon>
        <taxon>Moraxellaceae</taxon>
        <taxon>Acinetobacter</taxon>
    </lineage>
</organism>
<protein>
    <submittedName>
        <fullName evidence="1">Uncharacterized protein</fullName>
    </submittedName>
</protein>
<proteinExistence type="predicted"/>
<accession>V2TG81</accession>
<reference evidence="1 2" key="1">
    <citation type="submission" date="2013-10" db="EMBL/GenBank/DDBJ databases">
        <title>The Genome Sequence of Acinetobacter nectaris CIP 110549.</title>
        <authorList>
            <consortium name="The Broad Institute Genomics Platform"/>
            <consortium name="The Broad Institute Genome Sequencing Center for Infectious Disease"/>
            <person name="Cerqueira G."/>
            <person name="Feldgarden M."/>
            <person name="Courvalin P."/>
            <person name="Grillot-Courvalin C."/>
            <person name="Clermont D."/>
            <person name="Rocha E."/>
            <person name="Yoon E.-J."/>
            <person name="Nemec A."/>
            <person name="Young S.K."/>
            <person name="Zeng Q."/>
            <person name="Gargeya S."/>
            <person name="Fitzgerald M."/>
            <person name="Abouelleil A."/>
            <person name="Alvarado L."/>
            <person name="Berlin A.M."/>
            <person name="Chapman S.B."/>
            <person name="Gainer-Dewar J."/>
            <person name="Goldberg J."/>
            <person name="Gnerre S."/>
            <person name="Griggs A."/>
            <person name="Gujja S."/>
            <person name="Hansen M."/>
            <person name="Howarth C."/>
            <person name="Imamovic A."/>
            <person name="Ireland A."/>
            <person name="Larimer J."/>
            <person name="McCowan C."/>
            <person name="Murphy C."/>
            <person name="Pearson M."/>
            <person name="Poon T.W."/>
            <person name="Priest M."/>
            <person name="Roberts A."/>
            <person name="Saif S."/>
            <person name="Shea T."/>
            <person name="Sykes S."/>
            <person name="Wortman J."/>
            <person name="Nusbaum C."/>
            <person name="Birren B."/>
        </authorList>
    </citation>
    <scope>NUCLEOTIDE SEQUENCE [LARGE SCALE GENOMIC DNA]</scope>
    <source>
        <strain evidence="1 2">CIP 110549</strain>
    </source>
</reference>
<gene>
    <name evidence="1" type="ORF">P256_00028</name>
</gene>
<dbReference type="STRING" id="1392540.P256_00028"/>
<dbReference type="RefSeq" id="WP_023271636.1">
    <property type="nucleotide sequence ID" value="NZ_KI530712.1"/>
</dbReference>
<sequence length="60" mass="6793">MMEVHEKRQLLDAIDILVKRPGACTEETLGTAMGYFKKLVEESTQNQIGVHYVINGEQND</sequence>
<evidence type="ECO:0000313" key="1">
    <source>
        <dbReference type="EMBL" id="ESK41043.1"/>
    </source>
</evidence>
<dbReference type="Proteomes" id="UP000023785">
    <property type="component" value="Unassembled WGS sequence"/>
</dbReference>
<dbReference type="AlphaFoldDB" id="V2TG81"/>
<comment type="caution">
    <text evidence="1">The sequence shown here is derived from an EMBL/GenBank/DDBJ whole genome shotgun (WGS) entry which is preliminary data.</text>
</comment>
<evidence type="ECO:0000313" key="2">
    <source>
        <dbReference type="Proteomes" id="UP000023785"/>
    </source>
</evidence>
<dbReference type="HOGENOM" id="CLU_2930607_0_0_6"/>